<sequence length="57" mass="6704">MLNDYKIKGVITLYQDKTKPASVYLRSGLSINRKKEYKPITARKYILTPQNKKDKPF</sequence>
<accession>A0A8S5LKU2</accession>
<dbReference type="EMBL" id="BK015867">
    <property type="protein sequence ID" value="DAD70561.1"/>
    <property type="molecule type" value="Genomic_DNA"/>
</dbReference>
<evidence type="ECO:0000313" key="1">
    <source>
        <dbReference type="EMBL" id="DAD70561.1"/>
    </source>
</evidence>
<proteinExistence type="predicted"/>
<name>A0A8S5LKU2_9CAUD</name>
<reference evidence="1" key="1">
    <citation type="journal article" date="2021" name="Proc. Natl. Acad. Sci. U.S.A.">
        <title>A Catalog of Tens of Thousands of Viruses from Human Metagenomes Reveals Hidden Associations with Chronic Diseases.</title>
        <authorList>
            <person name="Tisza M.J."/>
            <person name="Buck C.B."/>
        </authorList>
    </citation>
    <scope>NUCLEOTIDE SEQUENCE</scope>
    <source>
        <strain evidence="1">CtcPV5</strain>
    </source>
</reference>
<organism evidence="1">
    <name type="scientific">Siphoviridae sp. ctcPV5</name>
    <dbReference type="NCBI Taxonomy" id="2827582"/>
    <lineage>
        <taxon>Viruses</taxon>
        <taxon>Duplodnaviria</taxon>
        <taxon>Heunggongvirae</taxon>
        <taxon>Uroviricota</taxon>
        <taxon>Caudoviricetes</taxon>
    </lineage>
</organism>
<protein>
    <submittedName>
        <fullName evidence="1">Uncharacterized protein</fullName>
    </submittedName>
</protein>